<organism evidence="2 3">
    <name type="scientific">Polyplosphaeria fusca</name>
    <dbReference type="NCBI Taxonomy" id="682080"/>
    <lineage>
        <taxon>Eukaryota</taxon>
        <taxon>Fungi</taxon>
        <taxon>Dikarya</taxon>
        <taxon>Ascomycota</taxon>
        <taxon>Pezizomycotina</taxon>
        <taxon>Dothideomycetes</taxon>
        <taxon>Pleosporomycetidae</taxon>
        <taxon>Pleosporales</taxon>
        <taxon>Tetraplosphaeriaceae</taxon>
        <taxon>Polyplosphaeria</taxon>
    </lineage>
</organism>
<evidence type="ECO:0000313" key="2">
    <source>
        <dbReference type="EMBL" id="KAF2734123.1"/>
    </source>
</evidence>
<reference evidence="2" key="1">
    <citation type="journal article" date="2020" name="Stud. Mycol.">
        <title>101 Dothideomycetes genomes: a test case for predicting lifestyles and emergence of pathogens.</title>
        <authorList>
            <person name="Haridas S."/>
            <person name="Albert R."/>
            <person name="Binder M."/>
            <person name="Bloem J."/>
            <person name="Labutti K."/>
            <person name="Salamov A."/>
            <person name="Andreopoulos B."/>
            <person name="Baker S."/>
            <person name="Barry K."/>
            <person name="Bills G."/>
            <person name="Bluhm B."/>
            <person name="Cannon C."/>
            <person name="Castanera R."/>
            <person name="Culley D."/>
            <person name="Daum C."/>
            <person name="Ezra D."/>
            <person name="Gonzalez J."/>
            <person name="Henrissat B."/>
            <person name="Kuo A."/>
            <person name="Liang C."/>
            <person name="Lipzen A."/>
            <person name="Lutzoni F."/>
            <person name="Magnuson J."/>
            <person name="Mondo S."/>
            <person name="Nolan M."/>
            <person name="Ohm R."/>
            <person name="Pangilinan J."/>
            <person name="Park H.-J."/>
            <person name="Ramirez L."/>
            <person name="Alfaro M."/>
            <person name="Sun H."/>
            <person name="Tritt A."/>
            <person name="Yoshinaga Y."/>
            <person name="Zwiers L.-H."/>
            <person name="Turgeon B."/>
            <person name="Goodwin S."/>
            <person name="Spatafora J."/>
            <person name="Crous P."/>
            <person name="Grigoriev I."/>
        </authorList>
    </citation>
    <scope>NUCLEOTIDE SEQUENCE</scope>
    <source>
        <strain evidence="2">CBS 125425</strain>
    </source>
</reference>
<sequence length="212" mass="24528">MKDLSIDATNTMEHDELHKDCRCAFCTCQFCAEPGALNRCGLGDTPCRICRDINKLLMDQMVYFNQVFDEEVDKLKVLHEEKLQKATEGAKETEVHEATAMEKESMEKKHAEELTKLTQTHQSEISTKDAEIADLKAKLAEQAAAPIRQTTEEILEYRFQELTTRTALVKEEHEENKVLLKEKKARVRELNDQLIALRRLDDPTRSHFVEYM</sequence>
<dbReference type="AlphaFoldDB" id="A0A9P4QZM6"/>
<evidence type="ECO:0000313" key="3">
    <source>
        <dbReference type="Proteomes" id="UP000799444"/>
    </source>
</evidence>
<keyword evidence="1" id="KW-0175">Coiled coil</keyword>
<gene>
    <name evidence="2" type="ORF">EJ04DRAFT_603808</name>
</gene>
<feature type="coiled-coil region" evidence="1">
    <location>
        <begin position="170"/>
        <end position="200"/>
    </location>
</feature>
<name>A0A9P4QZM6_9PLEO</name>
<dbReference type="EMBL" id="ML996152">
    <property type="protein sequence ID" value="KAF2734123.1"/>
    <property type="molecule type" value="Genomic_DNA"/>
</dbReference>
<keyword evidence="3" id="KW-1185">Reference proteome</keyword>
<dbReference type="Proteomes" id="UP000799444">
    <property type="component" value="Unassembled WGS sequence"/>
</dbReference>
<protein>
    <submittedName>
        <fullName evidence="2">Uncharacterized protein</fullName>
    </submittedName>
</protein>
<accession>A0A9P4QZM6</accession>
<comment type="caution">
    <text evidence="2">The sequence shown here is derived from an EMBL/GenBank/DDBJ whole genome shotgun (WGS) entry which is preliminary data.</text>
</comment>
<evidence type="ECO:0000256" key="1">
    <source>
        <dbReference type="SAM" id="Coils"/>
    </source>
</evidence>
<proteinExistence type="predicted"/>